<dbReference type="SUPFAM" id="SSF75011">
    <property type="entry name" value="3-carboxy-cis,cis-mucoante lactonizing enzyme"/>
    <property type="match status" value="1"/>
</dbReference>
<organism evidence="1 2">
    <name type="scientific">Hymenobacter guriensis</name>
    <dbReference type="NCBI Taxonomy" id="2793065"/>
    <lineage>
        <taxon>Bacteria</taxon>
        <taxon>Pseudomonadati</taxon>
        <taxon>Bacteroidota</taxon>
        <taxon>Cytophagia</taxon>
        <taxon>Cytophagales</taxon>
        <taxon>Hymenobacteraceae</taxon>
        <taxon>Hymenobacter</taxon>
    </lineage>
</organism>
<gene>
    <name evidence="1" type="ORF">I5L79_08870</name>
</gene>
<dbReference type="EMBL" id="JADWYK010000004">
    <property type="protein sequence ID" value="MBG8553657.1"/>
    <property type="molecule type" value="Genomic_DNA"/>
</dbReference>
<name>A0ABS0L0L7_9BACT</name>
<evidence type="ECO:0008006" key="3">
    <source>
        <dbReference type="Google" id="ProtNLM"/>
    </source>
</evidence>
<evidence type="ECO:0000313" key="2">
    <source>
        <dbReference type="Proteomes" id="UP000601099"/>
    </source>
</evidence>
<dbReference type="Gene3D" id="2.130.10.10">
    <property type="entry name" value="YVTN repeat-like/Quinoprotein amine dehydrogenase"/>
    <property type="match status" value="1"/>
</dbReference>
<dbReference type="RefSeq" id="WP_196954679.1">
    <property type="nucleotide sequence ID" value="NZ_JADWYK010000004.1"/>
</dbReference>
<dbReference type="InterPro" id="IPR015943">
    <property type="entry name" value="WD40/YVTN_repeat-like_dom_sf"/>
</dbReference>
<dbReference type="Proteomes" id="UP000601099">
    <property type="component" value="Unassembled WGS sequence"/>
</dbReference>
<keyword evidence="2" id="KW-1185">Reference proteome</keyword>
<protein>
    <recommendedName>
        <fullName evidence="3">DUF3352 domain-containing protein</fullName>
    </recommendedName>
</protein>
<evidence type="ECO:0000313" key="1">
    <source>
        <dbReference type="EMBL" id="MBG8553657.1"/>
    </source>
</evidence>
<proteinExistence type="predicted"/>
<sequence>MSNKLLVFLAGLLLLSALGSYVYYRRAVASVPVDAWALVPDDAVLVLASRDHPTLVRHLKETQLWDNLAALPYFQQVQENGRLLDSLTNSRNNLLRFLGRKTVLASVHITGPGSFDVLYQVPLNTVREFRQVRAAAEALGRHPRFQVNSRTYHGHVLTDVRERGTGNGVTYFNYRNHLILSSGAGLVEKVIARLEHTGQPSVAADFRNTDFLQLRDVDATLLINYRQLPPFLDLFFRPELRPSAQVLTGLGRNGLLELQLAGNKVLLNGFTNPETSRDALHQRLLREPAQRLGMAEVLSLRTAILLHLGVARPTALRTTRTLPAPDTATATALDSVARQLTDEAALCYLAAPSARQAPARLVLVRCANPAQVALALGQLRRARGTSPAFERVGSYQIHSLGLPEVPARLLGPLFAGFTGAGAVAQAGNYVAFADDATALRGWLQDVAAGHVWARSPTQVAFLEETQPLARFSIFLDTQNSWNVLLRSLREERRAGLLRNETLFKRFPQLAFQLVPAAPEEGAAGQYFTQLLLRRPAATVTQTGSLTQERGGLRFLRRLISPPTLVSVANARTPGVLVQDSARVLHYLTPESVVAWSDTLSGPLVGPIRRLALGGAPGFVLATPGKLYFYDAQGKPAPHFPLNLPDSVQATSLTVAPGAGTQPARLLVGGGGGNFFLFDTNGNALPGWQPKRLDFAPAAPPHYLTVGGSDVIVVLLENGYIFAFDRSGGTYPGFPISVGGRLHTAAFVEPGPTLRRTRLTVVTQRGERVQFNLSGNILSRGRLSTWSQGATFRIIPDQLQRGWVVARQEANGLLTVFDAAGRRLLERRFLTSDEKPVQFFDYGPGRRIVALTDLGPQQVFLYDAKGEQLTGQPFPSTAAAVELTYDVAASAWQLYHVQGRQLRRTAVK</sequence>
<comment type="caution">
    <text evidence="1">The sequence shown here is derived from an EMBL/GenBank/DDBJ whole genome shotgun (WGS) entry which is preliminary data.</text>
</comment>
<accession>A0ABS0L0L7</accession>
<reference evidence="1 2" key="1">
    <citation type="submission" date="2020-11" db="EMBL/GenBank/DDBJ databases">
        <title>Hymenobacter sp.</title>
        <authorList>
            <person name="Kim M.K."/>
        </authorList>
    </citation>
    <scope>NUCLEOTIDE SEQUENCE [LARGE SCALE GENOMIC DNA]</scope>
    <source>
        <strain evidence="1 2">BT594</strain>
    </source>
</reference>